<dbReference type="OrthoDB" id="270728at2759"/>
<evidence type="ECO:0000256" key="8">
    <source>
        <dbReference type="ARBA" id="ARBA00022827"/>
    </source>
</evidence>
<comment type="pathway">
    <text evidence="1">Cofactor biosynthesis; FAD biosynthesis; FAD from FMN: step 1/1.</text>
</comment>
<evidence type="ECO:0000256" key="4">
    <source>
        <dbReference type="ARBA" id="ARBA00022643"/>
    </source>
</evidence>
<sequence length="325" mass="36536">MRFFRTLVTSLPRRAPPARRGHPIHRAITITMPSVAATTTATSIAAQIADNPVKIAHKCLHLPGRTMSSDVNGCGHCPVVPIISDPDRRRIQVLQDTAFSFFTETLHRYGVEELIFCFNGGKDCTVLLDLLMSYLRQECISSQEIPMLYIKSGDSFPEIDDFVASCIRNYRVRLVEYDGSLKEALTHMQEDMPKIKAVFVGSRNTDPYCQNLAPMQPTDSDWPPMMRLNPLLEWTYHDVWHYIHINSVPYCSLYDRGYTSIGNRSNTVPNPHLRRTTAADSCGCSGVCNSIPATTSQPSTTTGSYRPAWELADPKQERAGRLPRK</sequence>
<dbReference type="EMBL" id="CH902622">
    <property type="protein sequence ID" value="KPU75202.1"/>
    <property type="molecule type" value="Genomic_DNA"/>
</dbReference>
<protein>
    <recommendedName>
        <fullName evidence="2">FAD synthase</fullName>
        <ecNumber evidence="2">2.7.7.2</ecNumber>
    </recommendedName>
    <alternativeName>
        <fullName evidence="10">FAD pyrophosphorylase</fullName>
    </alternativeName>
    <alternativeName>
        <fullName evidence="11">FMN adenylyltransferase</fullName>
    </alternativeName>
</protein>
<evidence type="ECO:0000256" key="11">
    <source>
        <dbReference type="ARBA" id="ARBA00031871"/>
    </source>
</evidence>
<evidence type="ECO:0000256" key="5">
    <source>
        <dbReference type="ARBA" id="ARBA00022679"/>
    </source>
</evidence>
<keyword evidence="8" id="KW-0274">FAD</keyword>
<dbReference type="PANTHER" id="PTHR23293">
    <property type="entry name" value="FAD SYNTHETASE-RELATED FMN ADENYLYLTRANSFERASE"/>
    <property type="match status" value="1"/>
</dbReference>
<accession>A0A0P9AA87</accession>
<evidence type="ECO:0000256" key="7">
    <source>
        <dbReference type="ARBA" id="ARBA00022741"/>
    </source>
</evidence>
<dbReference type="AlphaFoldDB" id="A0A0P9AA87"/>
<feature type="compositionally biased region" description="Polar residues" evidence="13">
    <location>
        <begin position="293"/>
        <end position="304"/>
    </location>
</feature>
<dbReference type="FunCoup" id="A0A0P9AA87">
    <property type="interactions" value="190"/>
</dbReference>
<dbReference type="PANTHER" id="PTHR23293:SF9">
    <property type="entry name" value="FAD SYNTHASE"/>
    <property type="match status" value="1"/>
</dbReference>
<evidence type="ECO:0000256" key="9">
    <source>
        <dbReference type="ARBA" id="ARBA00022840"/>
    </source>
</evidence>
<dbReference type="InterPro" id="IPR014729">
    <property type="entry name" value="Rossmann-like_a/b/a_fold"/>
</dbReference>
<evidence type="ECO:0000313" key="16">
    <source>
        <dbReference type="Proteomes" id="UP000007801"/>
    </source>
</evidence>
<keyword evidence="6" id="KW-0548">Nucleotidyltransferase</keyword>
<keyword evidence="7" id="KW-0547">Nucleotide-binding</keyword>
<feature type="region of interest" description="Disordered" evidence="13">
    <location>
        <begin position="293"/>
        <end position="325"/>
    </location>
</feature>
<evidence type="ECO:0000256" key="3">
    <source>
        <dbReference type="ARBA" id="ARBA00022630"/>
    </source>
</evidence>
<keyword evidence="9" id="KW-0067">ATP-binding</keyword>
<dbReference type="CTD" id="80308"/>
<name>A0A0P9AA87_DROAN</name>
<dbReference type="SUPFAM" id="SSF52402">
    <property type="entry name" value="Adenine nucleotide alpha hydrolases-like"/>
    <property type="match status" value="1"/>
</dbReference>
<dbReference type="EC" id="2.7.7.2" evidence="2"/>
<dbReference type="GO" id="GO:0003919">
    <property type="term" value="F:FMN adenylyltransferase activity"/>
    <property type="evidence" value="ECO:0007669"/>
    <property type="project" value="UniProtKB-EC"/>
</dbReference>
<keyword evidence="3" id="KW-0285">Flavoprotein</keyword>
<dbReference type="Gene3D" id="3.40.50.620">
    <property type="entry name" value="HUPs"/>
    <property type="match status" value="1"/>
</dbReference>
<dbReference type="GO" id="GO:0006747">
    <property type="term" value="P:FAD biosynthetic process"/>
    <property type="evidence" value="ECO:0007669"/>
    <property type="project" value="TreeGrafter"/>
</dbReference>
<organism evidence="15 16">
    <name type="scientific">Drosophila ananassae</name>
    <name type="common">Fruit fly</name>
    <dbReference type="NCBI Taxonomy" id="7217"/>
    <lineage>
        <taxon>Eukaryota</taxon>
        <taxon>Metazoa</taxon>
        <taxon>Ecdysozoa</taxon>
        <taxon>Arthropoda</taxon>
        <taxon>Hexapoda</taxon>
        <taxon>Insecta</taxon>
        <taxon>Pterygota</taxon>
        <taxon>Neoptera</taxon>
        <taxon>Endopterygota</taxon>
        <taxon>Diptera</taxon>
        <taxon>Brachycera</taxon>
        <taxon>Muscomorpha</taxon>
        <taxon>Ephydroidea</taxon>
        <taxon>Drosophilidae</taxon>
        <taxon>Drosophila</taxon>
        <taxon>Sophophora</taxon>
    </lineage>
</organism>
<feature type="domain" description="Phosphoadenosine phosphosulphate reductase" evidence="14">
    <location>
        <begin position="114"/>
        <end position="269"/>
    </location>
</feature>
<dbReference type="CDD" id="cd23948">
    <property type="entry name" value="FAD_synthase"/>
    <property type="match status" value="1"/>
</dbReference>
<dbReference type="InParanoid" id="A0A0P9AA87"/>
<keyword evidence="16" id="KW-1185">Reference proteome</keyword>
<dbReference type="InterPro" id="IPR002500">
    <property type="entry name" value="PAPS_reduct_dom"/>
</dbReference>
<feature type="compositionally biased region" description="Basic and acidic residues" evidence="13">
    <location>
        <begin position="312"/>
        <end position="325"/>
    </location>
</feature>
<keyword evidence="4" id="KW-0288">FMN</keyword>
<reference evidence="15 16" key="1">
    <citation type="journal article" date="2007" name="Nature">
        <title>Evolution of genes and genomes on the Drosophila phylogeny.</title>
        <authorList>
            <consortium name="Drosophila 12 Genomes Consortium"/>
            <person name="Clark A.G."/>
            <person name="Eisen M.B."/>
            <person name="Smith D.R."/>
            <person name="Bergman C.M."/>
            <person name="Oliver B."/>
            <person name="Markow T.A."/>
            <person name="Kaufman T.C."/>
            <person name="Kellis M."/>
            <person name="Gelbart W."/>
            <person name="Iyer V.N."/>
            <person name="Pollard D.A."/>
            <person name="Sackton T.B."/>
            <person name="Larracuente A.M."/>
            <person name="Singh N.D."/>
            <person name="Abad J.P."/>
            <person name="Abt D.N."/>
            <person name="Adryan B."/>
            <person name="Aguade M."/>
            <person name="Akashi H."/>
            <person name="Anderson W.W."/>
            <person name="Aquadro C.F."/>
            <person name="Ardell D.H."/>
            <person name="Arguello R."/>
            <person name="Artieri C.G."/>
            <person name="Barbash D.A."/>
            <person name="Barker D."/>
            <person name="Barsanti P."/>
            <person name="Batterham P."/>
            <person name="Batzoglou S."/>
            <person name="Begun D."/>
            <person name="Bhutkar A."/>
            <person name="Blanco E."/>
            <person name="Bosak S.A."/>
            <person name="Bradley R.K."/>
            <person name="Brand A.D."/>
            <person name="Brent M.R."/>
            <person name="Brooks A.N."/>
            <person name="Brown R.H."/>
            <person name="Butlin R.K."/>
            <person name="Caggese C."/>
            <person name="Calvi B.R."/>
            <person name="Bernardo de Carvalho A."/>
            <person name="Caspi A."/>
            <person name="Castrezana S."/>
            <person name="Celniker S.E."/>
            <person name="Chang J.L."/>
            <person name="Chapple C."/>
            <person name="Chatterji S."/>
            <person name="Chinwalla A."/>
            <person name="Civetta A."/>
            <person name="Clifton S.W."/>
            <person name="Comeron J.M."/>
            <person name="Costello J.C."/>
            <person name="Coyne J.A."/>
            <person name="Daub J."/>
            <person name="David R.G."/>
            <person name="Delcher A.L."/>
            <person name="Delehaunty K."/>
            <person name="Do C.B."/>
            <person name="Ebling H."/>
            <person name="Edwards K."/>
            <person name="Eickbush T."/>
            <person name="Evans J.D."/>
            <person name="Filipski A."/>
            <person name="Findeiss S."/>
            <person name="Freyhult E."/>
            <person name="Fulton L."/>
            <person name="Fulton R."/>
            <person name="Garcia A.C."/>
            <person name="Gardiner A."/>
            <person name="Garfield D.A."/>
            <person name="Garvin B.E."/>
            <person name="Gibson G."/>
            <person name="Gilbert D."/>
            <person name="Gnerre S."/>
            <person name="Godfrey J."/>
            <person name="Good R."/>
            <person name="Gotea V."/>
            <person name="Gravely B."/>
            <person name="Greenberg A.J."/>
            <person name="Griffiths-Jones S."/>
            <person name="Gross S."/>
            <person name="Guigo R."/>
            <person name="Gustafson E.A."/>
            <person name="Haerty W."/>
            <person name="Hahn M.W."/>
            <person name="Halligan D.L."/>
            <person name="Halpern A.L."/>
            <person name="Halter G.M."/>
            <person name="Han M.V."/>
            <person name="Heger A."/>
            <person name="Hillier L."/>
            <person name="Hinrichs A.S."/>
            <person name="Holmes I."/>
            <person name="Hoskins R.A."/>
            <person name="Hubisz M.J."/>
            <person name="Hultmark D."/>
            <person name="Huntley M.A."/>
            <person name="Jaffe D.B."/>
            <person name="Jagadeeshan S."/>
            <person name="Jeck W.R."/>
            <person name="Johnson J."/>
            <person name="Jones C.D."/>
            <person name="Jordan W.C."/>
            <person name="Karpen G.H."/>
            <person name="Kataoka E."/>
            <person name="Keightley P.D."/>
            <person name="Kheradpour P."/>
            <person name="Kirkness E.F."/>
            <person name="Koerich L.B."/>
            <person name="Kristiansen K."/>
            <person name="Kudrna D."/>
            <person name="Kulathinal R.J."/>
            <person name="Kumar S."/>
            <person name="Kwok R."/>
            <person name="Lander E."/>
            <person name="Langley C.H."/>
            <person name="Lapoint R."/>
            <person name="Lazzaro B.P."/>
            <person name="Lee S.J."/>
            <person name="Levesque L."/>
            <person name="Li R."/>
            <person name="Lin C.F."/>
            <person name="Lin M.F."/>
            <person name="Lindblad-Toh K."/>
            <person name="Llopart A."/>
            <person name="Long M."/>
            <person name="Low L."/>
            <person name="Lozovsky E."/>
            <person name="Lu J."/>
            <person name="Luo M."/>
            <person name="Machado C.A."/>
            <person name="Makalowski W."/>
            <person name="Marzo M."/>
            <person name="Matsuda M."/>
            <person name="Matzkin L."/>
            <person name="McAllister B."/>
            <person name="McBride C.S."/>
            <person name="McKernan B."/>
            <person name="McKernan K."/>
            <person name="Mendez-Lago M."/>
            <person name="Minx P."/>
            <person name="Mollenhauer M.U."/>
            <person name="Montooth K."/>
            <person name="Mount S.M."/>
            <person name="Mu X."/>
            <person name="Myers E."/>
            <person name="Negre B."/>
            <person name="Newfeld S."/>
            <person name="Nielsen R."/>
            <person name="Noor M.A."/>
            <person name="O'Grady P."/>
            <person name="Pachter L."/>
            <person name="Papaceit M."/>
            <person name="Parisi M.J."/>
            <person name="Parisi M."/>
            <person name="Parts L."/>
            <person name="Pedersen J.S."/>
            <person name="Pesole G."/>
            <person name="Phillippy A.M."/>
            <person name="Ponting C.P."/>
            <person name="Pop M."/>
            <person name="Porcelli D."/>
            <person name="Powell J.R."/>
            <person name="Prohaska S."/>
            <person name="Pruitt K."/>
            <person name="Puig M."/>
            <person name="Quesneville H."/>
            <person name="Ram K.R."/>
            <person name="Rand D."/>
            <person name="Rasmussen M.D."/>
            <person name="Reed L.K."/>
            <person name="Reenan R."/>
            <person name="Reily A."/>
            <person name="Remington K.A."/>
            <person name="Rieger T.T."/>
            <person name="Ritchie M.G."/>
            <person name="Robin C."/>
            <person name="Rogers Y.H."/>
            <person name="Rohde C."/>
            <person name="Rozas J."/>
            <person name="Rubenfield M.J."/>
            <person name="Ruiz A."/>
            <person name="Russo S."/>
            <person name="Salzberg S.L."/>
            <person name="Sanchez-Gracia A."/>
            <person name="Saranga D.J."/>
            <person name="Sato H."/>
            <person name="Schaeffer S.W."/>
            <person name="Schatz M.C."/>
            <person name="Schlenke T."/>
            <person name="Schwartz R."/>
            <person name="Segarra C."/>
            <person name="Singh R.S."/>
            <person name="Sirot L."/>
            <person name="Sirota M."/>
            <person name="Sisneros N.B."/>
            <person name="Smith C.D."/>
            <person name="Smith T.F."/>
            <person name="Spieth J."/>
            <person name="Stage D.E."/>
            <person name="Stark A."/>
            <person name="Stephan W."/>
            <person name="Strausberg R.L."/>
            <person name="Strempel S."/>
            <person name="Sturgill D."/>
            <person name="Sutton G."/>
            <person name="Sutton G.G."/>
            <person name="Tao W."/>
            <person name="Teichmann S."/>
            <person name="Tobari Y.N."/>
            <person name="Tomimura Y."/>
            <person name="Tsolas J.M."/>
            <person name="Valente V.L."/>
            <person name="Venter E."/>
            <person name="Venter J.C."/>
            <person name="Vicario S."/>
            <person name="Vieira F.G."/>
            <person name="Vilella A.J."/>
            <person name="Villasante A."/>
            <person name="Walenz B."/>
            <person name="Wang J."/>
            <person name="Wasserman M."/>
            <person name="Watts T."/>
            <person name="Wilson D."/>
            <person name="Wilson R.K."/>
            <person name="Wing R.A."/>
            <person name="Wolfner M.F."/>
            <person name="Wong A."/>
            <person name="Wong G.K."/>
            <person name="Wu C.I."/>
            <person name="Wu G."/>
            <person name="Yamamoto D."/>
            <person name="Yang H.P."/>
            <person name="Yang S.P."/>
            <person name="Yorke J.A."/>
            <person name="Yoshida K."/>
            <person name="Zdobnov E."/>
            <person name="Zhang P."/>
            <person name="Zhang Y."/>
            <person name="Zimin A.V."/>
            <person name="Baldwin J."/>
            <person name="Abdouelleil A."/>
            <person name="Abdulkadir J."/>
            <person name="Abebe A."/>
            <person name="Abera B."/>
            <person name="Abreu J."/>
            <person name="Acer S.C."/>
            <person name="Aftuck L."/>
            <person name="Alexander A."/>
            <person name="An P."/>
            <person name="Anderson E."/>
            <person name="Anderson S."/>
            <person name="Arachi H."/>
            <person name="Azer M."/>
            <person name="Bachantsang P."/>
            <person name="Barry A."/>
            <person name="Bayul T."/>
            <person name="Berlin A."/>
            <person name="Bessette D."/>
            <person name="Bloom T."/>
            <person name="Blye J."/>
            <person name="Boguslavskiy L."/>
            <person name="Bonnet C."/>
            <person name="Boukhgalter B."/>
            <person name="Bourzgui I."/>
            <person name="Brown A."/>
            <person name="Cahill P."/>
            <person name="Channer S."/>
            <person name="Cheshatsang Y."/>
            <person name="Chuda L."/>
            <person name="Citroen M."/>
            <person name="Collymore A."/>
            <person name="Cooke P."/>
            <person name="Costello M."/>
            <person name="D'Aco K."/>
            <person name="Daza R."/>
            <person name="De Haan G."/>
            <person name="DeGray S."/>
            <person name="DeMaso C."/>
            <person name="Dhargay N."/>
            <person name="Dooley K."/>
            <person name="Dooley E."/>
            <person name="Doricent M."/>
            <person name="Dorje P."/>
            <person name="Dorjee K."/>
            <person name="Dupes A."/>
            <person name="Elong R."/>
            <person name="Falk J."/>
            <person name="Farina A."/>
            <person name="Faro S."/>
            <person name="Ferguson D."/>
            <person name="Fisher S."/>
            <person name="Foley C.D."/>
            <person name="Franke A."/>
            <person name="Friedrich D."/>
            <person name="Gadbois L."/>
            <person name="Gearin G."/>
            <person name="Gearin C.R."/>
            <person name="Giannoukos G."/>
            <person name="Goode T."/>
            <person name="Graham J."/>
            <person name="Grandbois E."/>
            <person name="Grewal S."/>
            <person name="Gyaltsen K."/>
            <person name="Hafez N."/>
            <person name="Hagos B."/>
            <person name="Hall J."/>
            <person name="Henson C."/>
            <person name="Hollinger A."/>
            <person name="Honan T."/>
            <person name="Huard M.D."/>
            <person name="Hughes L."/>
            <person name="Hurhula B."/>
            <person name="Husby M.E."/>
            <person name="Kamat A."/>
            <person name="Kanga B."/>
            <person name="Kashin S."/>
            <person name="Khazanovich D."/>
            <person name="Kisner P."/>
            <person name="Lance K."/>
            <person name="Lara M."/>
            <person name="Lee W."/>
            <person name="Lennon N."/>
            <person name="Letendre F."/>
            <person name="LeVine R."/>
            <person name="Lipovsky A."/>
            <person name="Liu X."/>
            <person name="Liu J."/>
            <person name="Liu S."/>
            <person name="Lokyitsang T."/>
            <person name="Lokyitsang Y."/>
            <person name="Lubonja R."/>
            <person name="Lui A."/>
            <person name="MacDonald P."/>
            <person name="Magnisalis V."/>
            <person name="Maru K."/>
            <person name="Matthews C."/>
            <person name="McCusker W."/>
            <person name="McDonough S."/>
            <person name="Mehta T."/>
            <person name="Meldrim J."/>
            <person name="Meneus L."/>
            <person name="Mihai O."/>
            <person name="Mihalev A."/>
            <person name="Mihova T."/>
            <person name="Mittelman R."/>
            <person name="Mlenga V."/>
            <person name="Montmayeur A."/>
            <person name="Mulrain L."/>
            <person name="Navidi A."/>
            <person name="Naylor J."/>
            <person name="Negash T."/>
            <person name="Nguyen T."/>
            <person name="Nguyen N."/>
            <person name="Nicol R."/>
            <person name="Norbu C."/>
            <person name="Norbu N."/>
            <person name="Novod N."/>
            <person name="O'Neill B."/>
            <person name="Osman S."/>
            <person name="Markiewicz E."/>
            <person name="Oyono O.L."/>
            <person name="Patti C."/>
            <person name="Phunkhang P."/>
            <person name="Pierre F."/>
            <person name="Priest M."/>
            <person name="Raghuraman S."/>
            <person name="Rege F."/>
            <person name="Reyes R."/>
            <person name="Rise C."/>
            <person name="Rogov P."/>
            <person name="Ross K."/>
            <person name="Ryan E."/>
            <person name="Settipalli S."/>
            <person name="Shea T."/>
            <person name="Sherpa N."/>
            <person name="Shi L."/>
            <person name="Shih D."/>
            <person name="Sparrow T."/>
            <person name="Spaulding J."/>
            <person name="Stalker J."/>
            <person name="Stange-Thomann N."/>
            <person name="Stavropoulos S."/>
            <person name="Stone C."/>
            <person name="Strader C."/>
            <person name="Tesfaye S."/>
            <person name="Thomson T."/>
            <person name="Thoulutsang Y."/>
            <person name="Thoulutsang D."/>
            <person name="Topham K."/>
            <person name="Topping I."/>
            <person name="Tsamla T."/>
            <person name="Vassiliev H."/>
            <person name="Vo A."/>
            <person name="Wangchuk T."/>
            <person name="Wangdi T."/>
            <person name="Weiand M."/>
            <person name="Wilkinson J."/>
            <person name="Wilson A."/>
            <person name="Yadav S."/>
            <person name="Young G."/>
            <person name="Yu Q."/>
            <person name="Zembek L."/>
            <person name="Zhong D."/>
            <person name="Zimmer A."/>
            <person name="Zwirko Z."/>
            <person name="Jaffe D.B."/>
            <person name="Alvarez P."/>
            <person name="Brockman W."/>
            <person name="Butler J."/>
            <person name="Chin C."/>
            <person name="Gnerre S."/>
            <person name="Grabherr M."/>
            <person name="Kleber M."/>
            <person name="Mauceli E."/>
            <person name="MacCallum I."/>
        </authorList>
    </citation>
    <scope>NUCLEOTIDE SEQUENCE [LARGE SCALE GENOMIC DNA]</scope>
    <source>
        <strain evidence="16">Tucson 14024-0371.13</strain>
    </source>
</reference>
<dbReference type="STRING" id="7217.A0A0P9AA87"/>
<gene>
    <name evidence="15" type="primary">Dana\GF20884</name>
    <name evidence="15" type="synonym">dana_GLEANR_4128</name>
    <name evidence="15" type="ORF">GF20884</name>
</gene>
<dbReference type="GO" id="GO:0005524">
    <property type="term" value="F:ATP binding"/>
    <property type="evidence" value="ECO:0007669"/>
    <property type="project" value="UniProtKB-KW"/>
</dbReference>
<evidence type="ECO:0000313" key="15">
    <source>
        <dbReference type="EMBL" id="KPU75202.1"/>
    </source>
</evidence>
<evidence type="ECO:0000256" key="13">
    <source>
        <dbReference type="SAM" id="MobiDB-lite"/>
    </source>
</evidence>
<dbReference type="Proteomes" id="UP000007801">
    <property type="component" value="Unassembled WGS sequence"/>
</dbReference>
<dbReference type="GeneID" id="6503576"/>
<evidence type="ECO:0000259" key="14">
    <source>
        <dbReference type="Pfam" id="PF01507"/>
    </source>
</evidence>
<comment type="catalytic activity">
    <reaction evidence="12">
        <text>FMN + ATP + H(+) = FAD + diphosphate</text>
        <dbReference type="Rhea" id="RHEA:17237"/>
        <dbReference type="ChEBI" id="CHEBI:15378"/>
        <dbReference type="ChEBI" id="CHEBI:30616"/>
        <dbReference type="ChEBI" id="CHEBI:33019"/>
        <dbReference type="ChEBI" id="CHEBI:57692"/>
        <dbReference type="ChEBI" id="CHEBI:58210"/>
        <dbReference type="EC" id="2.7.7.2"/>
    </reaction>
</comment>
<evidence type="ECO:0000256" key="2">
    <source>
        <dbReference type="ARBA" id="ARBA00012393"/>
    </source>
</evidence>
<evidence type="ECO:0000256" key="12">
    <source>
        <dbReference type="ARBA" id="ARBA00049494"/>
    </source>
</evidence>
<evidence type="ECO:0000256" key="10">
    <source>
        <dbReference type="ARBA" id="ARBA00031145"/>
    </source>
</evidence>
<proteinExistence type="predicted"/>
<evidence type="ECO:0000256" key="1">
    <source>
        <dbReference type="ARBA" id="ARBA00004726"/>
    </source>
</evidence>
<dbReference type="Pfam" id="PF01507">
    <property type="entry name" value="PAPS_reduct"/>
    <property type="match status" value="1"/>
</dbReference>
<evidence type="ECO:0000256" key="6">
    <source>
        <dbReference type="ARBA" id="ARBA00022695"/>
    </source>
</evidence>
<keyword evidence="5" id="KW-0808">Transferase</keyword>